<dbReference type="AlphaFoldDB" id="X0GX04"/>
<protein>
    <submittedName>
        <fullName evidence="1">Uncharacterized protein</fullName>
    </submittedName>
</protein>
<evidence type="ECO:0000313" key="1">
    <source>
        <dbReference type="EMBL" id="EXL64430.1"/>
    </source>
</evidence>
<proteinExistence type="predicted"/>
<organism evidence="1">
    <name type="scientific">Fusarium oxysporum f. sp. conglutinans race 2 54008</name>
    <dbReference type="NCBI Taxonomy" id="1089457"/>
    <lineage>
        <taxon>Eukaryota</taxon>
        <taxon>Fungi</taxon>
        <taxon>Dikarya</taxon>
        <taxon>Ascomycota</taxon>
        <taxon>Pezizomycotina</taxon>
        <taxon>Sordariomycetes</taxon>
        <taxon>Hypocreomycetidae</taxon>
        <taxon>Hypocreales</taxon>
        <taxon>Nectriaceae</taxon>
        <taxon>Fusarium</taxon>
        <taxon>Fusarium oxysporum species complex</taxon>
    </lineage>
</organism>
<gene>
    <name evidence="1" type="ORF">FOPG_19306</name>
</gene>
<dbReference type="EMBL" id="KK034109">
    <property type="protein sequence ID" value="EXL64430.1"/>
    <property type="molecule type" value="Genomic_DNA"/>
</dbReference>
<dbReference type="Proteomes" id="UP000030676">
    <property type="component" value="Unassembled WGS sequence"/>
</dbReference>
<dbReference type="HOGENOM" id="CLU_2979178_0_0_1"/>
<sequence length="58" mass="6679">MVRRLQPFYQIVQGHQMYLVMDAEAAMTVTLQVLLQVFAPSCNKSRPWLKRKVMGPTA</sequence>
<accession>X0GX04</accession>
<name>X0GX04_FUSOX</name>
<reference evidence="1" key="2">
    <citation type="submission" date="2014-03" db="EMBL/GenBank/DDBJ databases">
        <title>The Genome Annotation of Fusarium oxysporum PHW808.</title>
        <authorList>
            <consortium name="The Broad Institute Genomics Platform"/>
            <person name="Ma L.-J."/>
            <person name="Corby-Kistler H."/>
            <person name="Broz K."/>
            <person name="Gale L.R."/>
            <person name="Jonkers W."/>
            <person name="O'Donnell K."/>
            <person name="Ploetz R."/>
            <person name="Steinberg C."/>
            <person name="Schwartz D.C."/>
            <person name="VanEtten H."/>
            <person name="Zhou S."/>
            <person name="Young S.K."/>
            <person name="Zeng Q."/>
            <person name="Gargeya S."/>
            <person name="Fitzgerald M."/>
            <person name="Abouelleil A."/>
            <person name="Alvarado L."/>
            <person name="Chapman S.B."/>
            <person name="Gainer-Dewar J."/>
            <person name="Goldberg J."/>
            <person name="Griggs A."/>
            <person name="Gujja S."/>
            <person name="Hansen M."/>
            <person name="Howarth C."/>
            <person name="Imamovic A."/>
            <person name="Ireland A."/>
            <person name="Larimer J."/>
            <person name="McCowan C."/>
            <person name="Murphy C."/>
            <person name="Pearson M."/>
            <person name="Poon T.W."/>
            <person name="Priest M."/>
            <person name="Roberts A."/>
            <person name="Saif S."/>
            <person name="Shea T."/>
            <person name="Sykes S."/>
            <person name="Wortman J."/>
            <person name="Nusbaum C."/>
            <person name="Birren B."/>
        </authorList>
    </citation>
    <scope>NUCLEOTIDE SEQUENCE</scope>
    <source>
        <strain evidence="1">54008</strain>
    </source>
</reference>
<reference evidence="1" key="1">
    <citation type="submission" date="2011-11" db="EMBL/GenBank/DDBJ databases">
        <title>The Genome Sequence of Fusarium oxysporum PHW808.</title>
        <authorList>
            <consortium name="The Broad Institute Genome Sequencing Platform"/>
            <person name="Ma L.-J."/>
            <person name="Gale L.R."/>
            <person name="Schwartz D.C."/>
            <person name="Zhou S."/>
            <person name="Corby-Kistler H."/>
            <person name="Young S.K."/>
            <person name="Zeng Q."/>
            <person name="Gargeya S."/>
            <person name="Fitzgerald M."/>
            <person name="Haas B."/>
            <person name="Abouelleil A."/>
            <person name="Alvarado L."/>
            <person name="Arachchi H.M."/>
            <person name="Berlin A."/>
            <person name="Brown A."/>
            <person name="Chapman S.B."/>
            <person name="Chen Z."/>
            <person name="Dunbar C."/>
            <person name="Freedman E."/>
            <person name="Gearin G."/>
            <person name="Goldberg J."/>
            <person name="Griggs A."/>
            <person name="Gujja S."/>
            <person name="Heiman D."/>
            <person name="Howarth C."/>
            <person name="Larson L."/>
            <person name="Lui A."/>
            <person name="MacDonald P.J.P."/>
            <person name="Montmayeur A."/>
            <person name="Murphy C."/>
            <person name="Neiman D."/>
            <person name="Pearson M."/>
            <person name="Priest M."/>
            <person name="Roberts A."/>
            <person name="Saif S."/>
            <person name="Shea T."/>
            <person name="Shenoy N."/>
            <person name="Sisk P."/>
            <person name="Stolte C."/>
            <person name="Sykes S."/>
            <person name="Wortman J."/>
            <person name="Nusbaum C."/>
            <person name="Birren B."/>
        </authorList>
    </citation>
    <scope>NUCLEOTIDE SEQUENCE [LARGE SCALE GENOMIC DNA]</scope>
    <source>
        <strain evidence="1">54008</strain>
    </source>
</reference>
<dbReference type="EMBL" id="KK034109">
    <property type="protein sequence ID" value="EXL64431.1"/>
    <property type="molecule type" value="Genomic_DNA"/>
</dbReference>